<organism evidence="2 3">
    <name type="scientific">Mesorhizobium plurifarium</name>
    <dbReference type="NCBI Taxonomy" id="69974"/>
    <lineage>
        <taxon>Bacteria</taxon>
        <taxon>Pseudomonadati</taxon>
        <taxon>Pseudomonadota</taxon>
        <taxon>Alphaproteobacteria</taxon>
        <taxon>Hyphomicrobiales</taxon>
        <taxon>Phyllobacteriaceae</taxon>
        <taxon>Mesorhizobium</taxon>
    </lineage>
</organism>
<dbReference type="AlphaFoldDB" id="A0A090FQC4"/>
<protein>
    <submittedName>
        <fullName evidence="2">Uncharacterized protein</fullName>
    </submittedName>
</protein>
<dbReference type="Proteomes" id="UP000046373">
    <property type="component" value="Unassembled WGS sequence"/>
</dbReference>
<proteinExistence type="predicted"/>
<dbReference type="EMBL" id="CCNB01000045">
    <property type="protein sequence ID" value="CDX46205.1"/>
    <property type="molecule type" value="Genomic_DNA"/>
</dbReference>
<evidence type="ECO:0000313" key="2">
    <source>
        <dbReference type="EMBL" id="CDX46205.1"/>
    </source>
</evidence>
<name>A0A090FQC4_MESPL</name>
<accession>A0A090FQC4</accession>
<reference evidence="2 3" key="1">
    <citation type="submission" date="2014-08" db="EMBL/GenBank/DDBJ databases">
        <authorList>
            <person name="Moulin Lionel"/>
        </authorList>
    </citation>
    <scope>NUCLEOTIDE SEQUENCE [LARGE SCALE GENOMIC DNA]</scope>
</reference>
<evidence type="ECO:0000256" key="1">
    <source>
        <dbReference type="SAM" id="MobiDB-lite"/>
    </source>
</evidence>
<sequence length="122" mass="14090">MNSARVSIINKSDLIIDSRSGLVFFEVCPRWEKKVDAHETPGGRRPQQFHWEENRDQEITAEVYRVCGRGPGADGVRVVGIGRRRRRLPDHQDRHQSLLRQDEGGRDSQGQGAWRRSQDLCR</sequence>
<gene>
    <name evidence="2" type="ORF">MPLDJ20_80250</name>
</gene>
<evidence type="ECO:0000313" key="3">
    <source>
        <dbReference type="Proteomes" id="UP000046373"/>
    </source>
</evidence>
<feature type="region of interest" description="Disordered" evidence="1">
    <location>
        <begin position="78"/>
        <end position="122"/>
    </location>
</feature>
<feature type="compositionally biased region" description="Basic and acidic residues" evidence="1">
    <location>
        <begin position="89"/>
        <end position="106"/>
    </location>
</feature>